<dbReference type="Proteomes" id="UP001234297">
    <property type="component" value="Chromosome 9"/>
</dbReference>
<sequence length="146" mass="16332">MALRLRQKISSPSVSSGTSTYATKNKQNGSQDESKASSKSKQVEFDVIPVRSDGDNTNKEETLVDVIPIELEGDDTDEEETPAQEPPQEQANSIAASRPKRNIRKPQRFTDMVAYALPMVEECVPTTYKEAKRHSESVEWQNAMDE</sequence>
<keyword evidence="2" id="KW-1185">Reference proteome</keyword>
<evidence type="ECO:0000313" key="2">
    <source>
        <dbReference type="Proteomes" id="UP001234297"/>
    </source>
</evidence>
<proteinExistence type="predicted"/>
<gene>
    <name evidence="1" type="ORF">MRB53_028129</name>
</gene>
<dbReference type="EMBL" id="CM056817">
    <property type="protein sequence ID" value="KAJ8619600.1"/>
    <property type="molecule type" value="Genomic_DNA"/>
</dbReference>
<name>A0ACC2KF48_PERAE</name>
<protein>
    <submittedName>
        <fullName evidence="1">Uncharacterized protein</fullName>
    </submittedName>
</protein>
<comment type="caution">
    <text evidence="1">The sequence shown here is derived from an EMBL/GenBank/DDBJ whole genome shotgun (WGS) entry which is preliminary data.</text>
</comment>
<evidence type="ECO:0000313" key="1">
    <source>
        <dbReference type="EMBL" id="KAJ8619600.1"/>
    </source>
</evidence>
<reference evidence="1 2" key="1">
    <citation type="journal article" date="2022" name="Hortic Res">
        <title>A haplotype resolved chromosomal level avocado genome allows analysis of novel avocado genes.</title>
        <authorList>
            <person name="Nath O."/>
            <person name="Fletcher S.J."/>
            <person name="Hayward A."/>
            <person name="Shaw L.M."/>
            <person name="Masouleh A.K."/>
            <person name="Furtado A."/>
            <person name="Henry R.J."/>
            <person name="Mitter N."/>
        </authorList>
    </citation>
    <scope>NUCLEOTIDE SEQUENCE [LARGE SCALE GENOMIC DNA]</scope>
    <source>
        <strain evidence="2">cv. Hass</strain>
    </source>
</reference>
<organism evidence="1 2">
    <name type="scientific">Persea americana</name>
    <name type="common">Avocado</name>
    <dbReference type="NCBI Taxonomy" id="3435"/>
    <lineage>
        <taxon>Eukaryota</taxon>
        <taxon>Viridiplantae</taxon>
        <taxon>Streptophyta</taxon>
        <taxon>Embryophyta</taxon>
        <taxon>Tracheophyta</taxon>
        <taxon>Spermatophyta</taxon>
        <taxon>Magnoliopsida</taxon>
        <taxon>Magnoliidae</taxon>
        <taxon>Laurales</taxon>
        <taxon>Lauraceae</taxon>
        <taxon>Persea</taxon>
    </lineage>
</organism>
<accession>A0ACC2KF48</accession>